<dbReference type="EMBL" id="CTEF01000001">
    <property type="protein sequence ID" value="CQD04656.1"/>
    <property type="molecule type" value="Genomic_DNA"/>
</dbReference>
<proteinExistence type="predicted"/>
<sequence precursor="true">MRTKGSRTTPCVPAPSSRAVMAALASAPIRAEPVSNSTDSGSVPAAM</sequence>
<evidence type="ECO:0000256" key="1">
    <source>
        <dbReference type="SAM" id="MobiDB-lite"/>
    </source>
</evidence>
<accession>A0A0U1D0F1</accession>
<dbReference type="AlphaFoldDB" id="A0A0U1D0F1"/>
<protein>
    <submittedName>
        <fullName evidence="2">Uncharacterized protein</fullName>
    </submittedName>
</protein>
<gene>
    <name evidence="2" type="ORF">BN970_00788</name>
</gene>
<dbReference type="Proteomes" id="UP000182227">
    <property type="component" value="Unassembled WGS sequence"/>
</dbReference>
<evidence type="ECO:0000313" key="2">
    <source>
        <dbReference type="EMBL" id="CQD04656.1"/>
    </source>
</evidence>
<name>A0A0U1D0F1_9MYCO</name>
<feature type="region of interest" description="Disordered" evidence="1">
    <location>
        <begin position="28"/>
        <end position="47"/>
    </location>
</feature>
<organism evidence="2 3">
    <name type="scientific">Mycolicibacterium conceptionense</name>
    <dbReference type="NCBI Taxonomy" id="451644"/>
    <lineage>
        <taxon>Bacteria</taxon>
        <taxon>Bacillati</taxon>
        <taxon>Actinomycetota</taxon>
        <taxon>Actinomycetes</taxon>
        <taxon>Mycobacteriales</taxon>
        <taxon>Mycobacteriaceae</taxon>
        <taxon>Mycolicibacterium</taxon>
    </lineage>
</organism>
<evidence type="ECO:0000313" key="3">
    <source>
        <dbReference type="Proteomes" id="UP000182227"/>
    </source>
</evidence>
<reference evidence="2 3" key="1">
    <citation type="submission" date="2015-03" db="EMBL/GenBank/DDBJ databases">
        <authorList>
            <person name="Murphy D."/>
        </authorList>
    </citation>
    <scope>NUCLEOTIDE SEQUENCE [LARGE SCALE GENOMIC DNA]</scope>
    <source>
        <strain evidence="2 3">D16</strain>
    </source>
</reference>